<dbReference type="SUPFAM" id="SSF49503">
    <property type="entry name" value="Cupredoxins"/>
    <property type="match status" value="1"/>
</dbReference>
<dbReference type="AlphaFoldDB" id="A0A6J6NG94"/>
<reference evidence="2" key="1">
    <citation type="submission" date="2020-05" db="EMBL/GenBank/DDBJ databases">
        <authorList>
            <person name="Chiriac C."/>
            <person name="Salcher M."/>
            <person name="Ghai R."/>
            <person name="Kavagutti S V."/>
        </authorList>
    </citation>
    <scope>NUCLEOTIDE SEQUENCE</scope>
</reference>
<dbReference type="EMBL" id="CAEZXP010000001">
    <property type="protein sequence ID" value="CAB4685206.1"/>
    <property type="molecule type" value="Genomic_DNA"/>
</dbReference>
<dbReference type="InterPro" id="IPR028096">
    <property type="entry name" value="EfeO_Cupredoxin"/>
</dbReference>
<evidence type="ECO:0000313" key="2">
    <source>
        <dbReference type="EMBL" id="CAB4685206.1"/>
    </source>
</evidence>
<organism evidence="2">
    <name type="scientific">freshwater metagenome</name>
    <dbReference type="NCBI Taxonomy" id="449393"/>
    <lineage>
        <taxon>unclassified sequences</taxon>
        <taxon>metagenomes</taxon>
        <taxon>ecological metagenomes</taxon>
    </lineage>
</organism>
<gene>
    <name evidence="2" type="ORF">UFOPK2399_00237</name>
</gene>
<protein>
    <submittedName>
        <fullName evidence="2">Unannotated protein</fullName>
    </submittedName>
</protein>
<feature type="domain" description="EfeO-type cupredoxin-like" evidence="1">
    <location>
        <begin position="7"/>
        <end position="109"/>
    </location>
</feature>
<proteinExistence type="predicted"/>
<name>A0A6J6NG94_9ZZZZ</name>
<dbReference type="InterPro" id="IPR008972">
    <property type="entry name" value="Cupredoxin"/>
</dbReference>
<evidence type="ECO:0000259" key="1">
    <source>
        <dbReference type="Pfam" id="PF13473"/>
    </source>
</evidence>
<dbReference type="Gene3D" id="2.60.40.420">
    <property type="entry name" value="Cupredoxins - blue copper proteins"/>
    <property type="match status" value="1"/>
</dbReference>
<sequence length="117" mass="12960">MKVIVAVALLALMLVYMARAAPPAPTRVQVTAKEFTYVVSRHSVHAGRAIVELVNFGEDPHDLKLQRIGGGRIWKTPDVLPGAYFDVEVTLVKGRYRLWCGIADHNERGMHALLVVT</sequence>
<accession>A0A6J6NG94</accession>
<dbReference type="Pfam" id="PF13473">
    <property type="entry name" value="Cupredoxin_1"/>
    <property type="match status" value="1"/>
</dbReference>